<proteinExistence type="predicted"/>
<keyword evidence="1" id="KW-0472">Membrane</keyword>
<gene>
    <name evidence="2" type="ORF">LCGC14_0464780</name>
</gene>
<accession>A0A0F9V0S9</accession>
<name>A0A0F9V0S9_9ZZZZ</name>
<evidence type="ECO:0000256" key="1">
    <source>
        <dbReference type="SAM" id="Phobius"/>
    </source>
</evidence>
<reference evidence="2" key="1">
    <citation type="journal article" date="2015" name="Nature">
        <title>Complex archaea that bridge the gap between prokaryotes and eukaryotes.</title>
        <authorList>
            <person name="Spang A."/>
            <person name="Saw J.H."/>
            <person name="Jorgensen S.L."/>
            <person name="Zaremba-Niedzwiedzka K."/>
            <person name="Martijn J."/>
            <person name="Lind A.E."/>
            <person name="van Eijk R."/>
            <person name="Schleper C."/>
            <person name="Guy L."/>
            <person name="Ettema T.J."/>
        </authorList>
    </citation>
    <scope>NUCLEOTIDE SEQUENCE</scope>
</reference>
<evidence type="ECO:0000313" key="2">
    <source>
        <dbReference type="EMBL" id="KKN67131.1"/>
    </source>
</evidence>
<dbReference type="EMBL" id="LAZR01000483">
    <property type="protein sequence ID" value="KKN67131.1"/>
    <property type="molecule type" value="Genomic_DNA"/>
</dbReference>
<protein>
    <submittedName>
        <fullName evidence="2">Uncharacterized protein</fullName>
    </submittedName>
</protein>
<organism evidence="2">
    <name type="scientific">marine sediment metagenome</name>
    <dbReference type="NCBI Taxonomy" id="412755"/>
    <lineage>
        <taxon>unclassified sequences</taxon>
        <taxon>metagenomes</taxon>
        <taxon>ecological metagenomes</taxon>
    </lineage>
</organism>
<keyword evidence="1" id="KW-1133">Transmembrane helix</keyword>
<comment type="caution">
    <text evidence="2">The sequence shown here is derived from an EMBL/GenBank/DDBJ whole genome shotgun (WGS) entry which is preliminary data.</text>
</comment>
<keyword evidence="1" id="KW-0812">Transmembrane</keyword>
<dbReference type="AlphaFoldDB" id="A0A0F9V0S9"/>
<sequence>MTNLFYSTLIALIGIGFLAGLPLWKKILDNYYMKKAKGE</sequence>
<feature type="transmembrane region" description="Helical" evidence="1">
    <location>
        <begin position="6"/>
        <end position="24"/>
    </location>
</feature>